<evidence type="ECO:0008006" key="3">
    <source>
        <dbReference type="Google" id="ProtNLM"/>
    </source>
</evidence>
<organism evidence="1 2">
    <name type="scientific">Lophiotrema nucula</name>
    <dbReference type="NCBI Taxonomy" id="690887"/>
    <lineage>
        <taxon>Eukaryota</taxon>
        <taxon>Fungi</taxon>
        <taxon>Dikarya</taxon>
        <taxon>Ascomycota</taxon>
        <taxon>Pezizomycotina</taxon>
        <taxon>Dothideomycetes</taxon>
        <taxon>Pleosporomycetidae</taxon>
        <taxon>Pleosporales</taxon>
        <taxon>Lophiotremataceae</taxon>
        <taxon>Lophiotrema</taxon>
    </lineage>
</organism>
<dbReference type="Pfam" id="PF22814">
    <property type="entry name" value="WelO5"/>
    <property type="match status" value="1"/>
</dbReference>
<proteinExistence type="predicted"/>
<sequence>MAVELSPPKFPTRGKDHAFFNLRNYEDVDDKSLSGLAAQYSIPTNWRTLEEQPLTAQSIVDMFANTIPVIRHKAFLTRDELRTLLAIARSHNLGEYDTEFTWPRVGTIGITQYDHMRDPQGYFDKVHSAMSLQDRWRSEAGIDILQRVIDILSKTSSMPVRRAREAEQEYFAGIVRAVDRGINVHADYAPYEAATWSIENIVGQLTWNILLNEVPGGDTLIYDRQWRAPKDDEAWRKVFPRDSYHPQMLEGHPFKAMRATAGDLTIFNSRNFHEVKACDTSREHPVAATRLTVSSFIGYMPAKGDSPAALVLWS</sequence>
<gene>
    <name evidence="1" type="ORF">BDV96DRAFT_633585</name>
</gene>
<reference evidence="1" key="1">
    <citation type="journal article" date="2020" name="Stud. Mycol.">
        <title>101 Dothideomycetes genomes: a test case for predicting lifestyles and emergence of pathogens.</title>
        <authorList>
            <person name="Haridas S."/>
            <person name="Albert R."/>
            <person name="Binder M."/>
            <person name="Bloem J."/>
            <person name="Labutti K."/>
            <person name="Salamov A."/>
            <person name="Andreopoulos B."/>
            <person name="Baker S."/>
            <person name="Barry K."/>
            <person name="Bills G."/>
            <person name="Bluhm B."/>
            <person name="Cannon C."/>
            <person name="Castanera R."/>
            <person name="Culley D."/>
            <person name="Daum C."/>
            <person name="Ezra D."/>
            <person name="Gonzalez J."/>
            <person name="Henrissat B."/>
            <person name="Kuo A."/>
            <person name="Liang C."/>
            <person name="Lipzen A."/>
            <person name="Lutzoni F."/>
            <person name="Magnuson J."/>
            <person name="Mondo S."/>
            <person name="Nolan M."/>
            <person name="Ohm R."/>
            <person name="Pangilinan J."/>
            <person name="Park H.-J."/>
            <person name="Ramirez L."/>
            <person name="Alfaro M."/>
            <person name="Sun H."/>
            <person name="Tritt A."/>
            <person name="Yoshinaga Y."/>
            <person name="Zwiers L.-H."/>
            <person name="Turgeon B."/>
            <person name="Goodwin S."/>
            <person name="Spatafora J."/>
            <person name="Crous P."/>
            <person name="Grigoriev I."/>
        </authorList>
    </citation>
    <scope>NUCLEOTIDE SEQUENCE</scope>
    <source>
        <strain evidence="1">CBS 627.86</strain>
    </source>
</reference>
<accession>A0A6A5Z0B1</accession>
<dbReference type="OrthoDB" id="5282017at2759"/>
<dbReference type="Proteomes" id="UP000799770">
    <property type="component" value="Unassembled WGS sequence"/>
</dbReference>
<dbReference type="InterPro" id="IPR055091">
    <property type="entry name" value="WelO5-like"/>
</dbReference>
<name>A0A6A5Z0B1_9PLEO</name>
<protein>
    <recommendedName>
        <fullName evidence="3">Prolyl 4-hydroxylase alpha subunit Fe(2+) 2OG dioxygenase domain-containing protein</fullName>
    </recommendedName>
</protein>
<dbReference type="EMBL" id="ML977329">
    <property type="protein sequence ID" value="KAF2112855.1"/>
    <property type="molecule type" value="Genomic_DNA"/>
</dbReference>
<dbReference type="AlphaFoldDB" id="A0A6A5Z0B1"/>
<evidence type="ECO:0000313" key="1">
    <source>
        <dbReference type="EMBL" id="KAF2112855.1"/>
    </source>
</evidence>
<evidence type="ECO:0000313" key="2">
    <source>
        <dbReference type="Proteomes" id="UP000799770"/>
    </source>
</evidence>
<keyword evidence="2" id="KW-1185">Reference proteome</keyword>